<evidence type="ECO:0000259" key="1">
    <source>
        <dbReference type="Pfam" id="PF21168"/>
    </source>
</evidence>
<evidence type="ECO:0000313" key="3">
    <source>
        <dbReference type="Proteomes" id="UP001250858"/>
    </source>
</evidence>
<gene>
    <name evidence="2" type="ORF">RGF97_13795</name>
</gene>
<dbReference type="SUPFAM" id="SSF55298">
    <property type="entry name" value="YjgF-like"/>
    <property type="match status" value="1"/>
</dbReference>
<dbReference type="RefSeq" id="WP_164986333.1">
    <property type="nucleotide sequence ID" value="NZ_CP133762.1"/>
</dbReference>
<name>A0ABY9RU45_9ACTN</name>
<dbReference type="InterPro" id="IPR049368">
    <property type="entry name" value="FkbO_Hyg5-like_N"/>
</dbReference>
<sequence length="332" mass="36367">MSIRAHFTSVDEIPGTEPGRHVLATVTYGDTARLAFTDHGNPDLTVPMAVTGGGEPFREVWTVDGSPRWALRDDLAYAHDGQHLFIAGLLPEQDVYTPPVRALYEKAFALASHLDYGHVFRMWNFVGDIIGTNAEGMEVYRDFVQGRAQAFRTHFGDGTARLPAATGIGTQARGIAFVLLACHAGVPRHLENSHQTSAYHYPGQYGPKPPSFARATLLGDTLYVSGTASILGHETVHQGDVRRQTRQTLDNIAHLISRDNLAAQGVDADHDLKDLRLIKAYVRHDSDIPAVREVCEETLGAGVEVKYLNVAVCRDDLLVEIEGIVPGRGWNL</sequence>
<evidence type="ECO:0000313" key="2">
    <source>
        <dbReference type="EMBL" id="WMX45711.1"/>
    </source>
</evidence>
<feature type="domain" description="Chorismatase FkbO/Hyg5-like N-terminal" evidence="1">
    <location>
        <begin position="59"/>
        <end position="181"/>
    </location>
</feature>
<proteinExistence type="predicted"/>
<dbReference type="InterPro" id="IPR035959">
    <property type="entry name" value="RutC-like_sf"/>
</dbReference>
<accession>A0ABY9RU45</accession>
<protein>
    <submittedName>
        <fullName evidence="2">FkbO/Hyg5 family chorismatase</fullName>
    </submittedName>
</protein>
<dbReference type="EMBL" id="CP133762">
    <property type="protein sequence ID" value="WMX45711.1"/>
    <property type="molecule type" value="Genomic_DNA"/>
</dbReference>
<keyword evidence="3" id="KW-1185">Reference proteome</keyword>
<reference evidence="2 3" key="1">
    <citation type="submission" date="2023-09" db="EMBL/GenBank/DDBJ databases">
        <title>Complete genome of Streptomyces roseicoloratus T14.</title>
        <authorList>
            <person name="Bashizi T."/>
            <person name="Kim M.-J."/>
            <person name="Lee G."/>
            <person name="Tagele S.B."/>
            <person name="Shin J.-H."/>
        </authorList>
    </citation>
    <scope>NUCLEOTIDE SEQUENCE [LARGE SCALE GENOMIC DNA]</scope>
    <source>
        <strain evidence="2 3">T14</strain>
    </source>
</reference>
<dbReference type="CDD" id="cd06153">
    <property type="entry name" value="YjgF_YER057c_UK114_like_5"/>
    <property type="match status" value="1"/>
</dbReference>
<organism evidence="2 3">
    <name type="scientific">Streptomyces roseicoloratus</name>
    <dbReference type="NCBI Taxonomy" id="2508722"/>
    <lineage>
        <taxon>Bacteria</taxon>
        <taxon>Bacillati</taxon>
        <taxon>Actinomycetota</taxon>
        <taxon>Actinomycetes</taxon>
        <taxon>Kitasatosporales</taxon>
        <taxon>Streptomycetaceae</taxon>
        <taxon>Streptomyces</taxon>
    </lineage>
</organism>
<dbReference type="InterPro" id="IPR031038">
    <property type="entry name" value="Chori_FkbO_Hyg5"/>
</dbReference>
<dbReference type="Pfam" id="PF21168">
    <property type="entry name" value="FkbO_Hyg5-like_N"/>
    <property type="match status" value="1"/>
</dbReference>
<dbReference type="Gene3D" id="3.30.1330.40">
    <property type="entry name" value="RutC-like"/>
    <property type="match status" value="1"/>
</dbReference>
<dbReference type="Proteomes" id="UP001250858">
    <property type="component" value="Chromosome"/>
</dbReference>
<dbReference type="NCBIfam" id="TIGR04444">
    <property type="entry name" value="chori_FkbO_Hyg5"/>
    <property type="match status" value="1"/>
</dbReference>